<protein>
    <submittedName>
        <fullName evidence="2">ABC transporter substrate-binding protein</fullName>
    </submittedName>
</protein>
<proteinExistence type="predicted"/>
<dbReference type="PANTHER" id="PTHR30024:SF42">
    <property type="entry name" value="ALIPHATIC SULFONATES-BINDING PROTEIN-RELATED"/>
    <property type="match status" value="1"/>
</dbReference>
<dbReference type="PANTHER" id="PTHR30024">
    <property type="entry name" value="ALIPHATIC SULFONATES-BINDING PROTEIN-RELATED"/>
    <property type="match status" value="1"/>
</dbReference>
<sequence>MSGIILDRRRFMASAAAAAAVGLIGRPGFADEGPPETTTIRLAYYSNICLAPTLVARELLRAEGFNEIQYVRTSESFTVPQLVARGEVHFASTFAGTLAYYLDSGLPITALAGIHSGCYELFAHEPVRTISDLRGRSVAIQELNSDGHHYLAIMAAYVGLDPQRDFTWVTSPEGNPMKLFAEEKVDAFLAFPPEPQELRARKLGRVIISTLRDKPWSQYLCCALYGGRDFVQSHPVATKRYLRALLKAADYCAEEPSLVARQLAGMGFSRFDYALQTLSEIQYRAWREYDPEDTMRFYALRLHEAGMIKSEPKRLIAEGTDWRFLDELKRELKG</sequence>
<organism evidence="2 3">
    <name type="scientific">Sinorhizobium mexicanum</name>
    <dbReference type="NCBI Taxonomy" id="375549"/>
    <lineage>
        <taxon>Bacteria</taxon>
        <taxon>Pseudomonadati</taxon>
        <taxon>Pseudomonadota</taxon>
        <taxon>Alphaproteobacteria</taxon>
        <taxon>Hyphomicrobiales</taxon>
        <taxon>Rhizobiaceae</taxon>
        <taxon>Sinorhizobium/Ensifer group</taxon>
        <taxon>Sinorhizobium</taxon>
    </lineage>
</organism>
<accession>A0A859QL56</accession>
<dbReference type="SUPFAM" id="SSF53850">
    <property type="entry name" value="Periplasmic binding protein-like II"/>
    <property type="match status" value="1"/>
</dbReference>
<dbReference type="InterPro" id="IPR015168">
    <property type="entry name" value="SsuA/THI5"/>
</dbReference>
<evidence type="ECO:0000259" key="1">
    <source>
        <dbReference type="Pfam" id="PF09084"/>
    </source>
</evidence>
<dbReference type="AlphaFoldDB" id="A0A859QL56"/>
<dbReference type="Gene3D" id="3.40.190.10">
    <property type="entry name" value="Periplasmic binding protein-like II"/>
    <property type="match status" value="2"/>
</dbReference>
<evidence type="ECO:0000313" key="2">
    <source>
        <dbReference type="EMBL" id="QLL64035.1"/>
    </source>
</evidence>
<keyword evidence="3" id="KW-1185">Reference proteome</keyword>
<gene>
    <name evidence="2" type="ORF">FKV68_21450</name>
</gene>
<evidence type="ECO:0000313" key="3">
    <source>
        <dbReference type="Proteomes" id="UP000510721"/>
    </source>
</evidence>
<feature type="domain" description="SsuA/THI5-like" evidence="1">
    <location>
        <begin position="67"/>
        <end position="256"/>
    </location>
</feature>
<keyword evidence="2" id="KW-0614">Plasmid</keyword>
<geneLocation type="plasmid" evidence="3">
    <name>pemeittgr7a</name>
</geneLocation>
<dbReference type="InterPro" id="IPR006311">
    <property type="entry name" value="TAT_signal"/>
</dbReference>
<reference evidence="2 3" key="1">
    <citation type="submission" date="2019-06" db="EMBL/GenBank/DDBJ databases">
        <title>Complete genome sequence of Ensifer mexicanus ITTG R7 isolated from nodules of Acacia angustissima (Mill.) Kuntze.</title>
        <authorList>
            <person name="Rincon-Rosales R."/>
            <person name="Rogel M.A."/>
            <person name="Guerrero G."/>
            <person name="Rincon-Molina C.I."/>
            <person name="Lopez-Lopez A."/>
            <person name="Martinez-Romero E."/>
        </authorList>
    </citation>
    <scope>NUCLEOTIDE SEQUENCE [LARGE SCALE GENOMIC DNA]</scope>
    <source>
        <strain evidence="2 3">ITTG R7</strain>
        <plasmid evidence="3">pemeittgr7a</plasmid>
    </source>
</reference>
<dbReference type="KEGG" id="emx:FKV68_21450"/>
<dbReference type="Proteomes" id="UP000510721">
    <property type="component" value="Plasmid pEmeITTGR7a"/>
</dbReference>
<dbReference type="Pfam" id="PF09084">
    <property type="entry name" value="NMT1"/>
    <property type="match status" value="1"/>
</dbReference>
<dbReference type="PROSITE" id="PS51318">
    <property type="entry name" value="TAT"/>
    <property type="match status" value="1"/>
</dbReference>
<name>A0A859QL56_9HYPH</name>
<dbReference type="EMBL" id="CP041239">
    <property type="protein sequence ID" value="QLL64035.1"/>
    <property type="molecule type" value="Genomic_DNA"/>
</dbReference>